<dbReference type="InterPro" id="IPR003347">
    <property type="entry name" value="JmjC_dom"/>
</dbReference>
<keyword evidence="4" id="KW-1185">Reference proteome</keyword>
<dbReference type="SUPFAM" id="SSF51197">
    <property type="entry name" value="Clavaminate synthase-like"/>
    <property type="match status" value="1"/>
</dbReference>
<accession>A0A9P4JC91</accession>
<dbReference type="Gene3D" id="2.60.120.650">
    <property type="entry name" value="Cupin"/>
    <property type="match status" value="1"/>
</dbReference>
<reference evidence="3" key="1">
    <citation type="journal article" date="2020" name="Stud. Mycol.">
        <title>101 Dothideomycetes genomes: a test case for predicting lifestyles and emergence of pathogens.</title>
        <authorList>
            <person name="Haridas S."/>
            <person name="Albert R."/>
            <person name="Binder M."/>
            <person name="Bloem J."/>
            <person name="Labutti K."/>
            <person name="Salamov A."/>
            <person name="Andreopoulos B."/>
            <person name="Baker S."/>
            <person name="Barry K."/>
            <person name="Bills G."/>
            <person name="Bluhm B."/>
            <person name="Cannon C."/>
            <person name="Castanera R."/>
            <person name="Culley D."/>
            <person name="Daum C."/>
            <person name="Ezra D."/>
            <person name="Gonzalez J."/>
            <person name="Henrissat B."/>
            <person name="Kuo A."/>
            <person name="Liang C."/>
            <person name="Lipzen A."/>
            <person name="Lutzoni F."/>
            <person name="Magnuson J."/>
            <person name="Mondo S."/>
            <person name="Nolan M."/>
            <person name="Ohm R."/>
            <person name="Pangilinan J."/>
            <person name="Park H.-J."/>
            <person name="Ramirez L."/>
            <person name="Alfaro M."/>
            <person name="Sun H."/>
            <person name="Tritt A."/>
            <person name="Yoshinaga Y."/>
            <person name="Zwiers L.-H."/>
            <person name="Turgeon B."/>
            <person name="Goodwin S."/>
            <person name="Spatafora J."/>
            <person name="Crous P."/>
            <person name="Grigoriev I."/>
        </authorList>
    </citation>
    <scope>NUCLEOTIDE SEQUENCE</scope>
    <source>
        <strain evidence="3">ATCC 74209</strain>
    </source>
</reference>
<comment type="caution">
    <text evidence="3">The sequence shown here is derived from an EMBL/GenBank/DDBJ whole genome shotgun (WGS) entry which is preliminary data.</text>
</comment>
<keyword evidence="1" id="KW-0175">Coiled coil</keyword>
<dbReference type="InterPro" id="IPR041667">
    <property type="entry name" value="Cupin_8"/>
</dbReference>
<dbReference type="OrthoDB" id="47172at2759"/>
<organism evidence="3 4">
    <name type="scientific">Delitschia confertaspora ATCC 74209</name>
    <dbReference type="NCBI Taxonomy" id="1513339"/>
    <lineage>
        <taxon>Eukaryota</taxon>
        <taxon>Fungi</taxon>
        <taxon>Dikarya</taxon>
        <taxon>Ascomycota</taxon>
        <taxon>Pezizomycotina</taxon>
        <taxon>Dothideomycetes</taxon>
        <taxon>Pleosporomycetidae</taxon>
        <taxon>Pleosporales</taxon>
        <taxon>Delitschiaceae</taxon>
        <taxon>Delitschia</taxon>
    </lineage>
</organism>
<feature type="coiled-coil region" evidence="1">
    <location>
        <begin position="82"/>
        <end position="109"/>
    </location>
</feature>
<dbReference type="Pfam" id="PF13621">
    <property type="entry name" value="Cupin_8"/>
    <property type="match status" value="1"/>
</dbReference>
<dbReference type="PROSITE" id="PS51184">
    <property type="entry name" value="JMJC"/>
    <property type="match status" value="1"/>
</dbReference>
<dbReference type="PANTHER" id="PTHR12461:SF101">
    <property type="entry name" value="TRNA WYBUTOSINE-SYNTHESIZING PROTEIN 4"/>
    <property type="match status" value="1"/>
</dbReference>
<dbReference type="EMBL" id="ML994354">
    <property type="protein sequence ID" value="KAF2196615.1"/>
    <property type="molecule type" value="Genomic_DNA"/>
</dbReference>
<dbReference type="Proteomes" id="UP000799536">
    <property type="component" value="Unassembled WGS sequence"/>
</dbReference>
<feature type="domain" description="JmjC" evidence="2">
    <location>
        <begin position="279"/>
        <end position="487"/>
    </location>
</feature>
<dbReference type="AlphaFoldDB" id="A0A9P4JC91"/>
<gene>
    <name evidence="3" type="ORF">GQ43DRAFT_484798</name>
</gene>
<protein>
    <submittedName>
        <fullName evidence="3">Clavaminate synthase-like protein</fullName>
    </submittedName>
</protein>
<dbReference type="SMART" id="SM00558">
    <property type="entry name" value="JmjC"/>
    <property type="match status" value="1"/>
</dbReference>
<dbReference type="PANTHER" id="PTHR12461">
    <property type="entry name" value="HYPOXIA-INDUCIBLE FACTOR 1 ALPHA INHIBITOR-RELATED"/>
    <property type="match status" value="1"/>
</dbReference>
<evidence type="ECO:0000256" key="1">
    <source>
        <dbReference type="SAM" id="Coils"/>
    </source>
</evidence>
<evidence type="ECO:0000259" key="2">
    <source>
        <dbReference type="PROSITE" id="PS51184"/>
    </source>
</evidence>
<sequence>MSASGASAEIELIQQITALTDMELTLDDPNFDDPVYECGMPVLMLLQQHPELCIEFAYQKLHDRPYKEVPESYRRLYTEAALKSVNLKLKELQKEKQDEEERRQKDEKKDWISEVVAILDKAYILTGAPLRENAINAMFRHIQAFLSSRDAISAQLDDFDHPPKKRIKISSAAFKSPLDVPAKFLSSNDTQRPQLRYPMKRIKAPSFEDFQNTISASQTPFIVTGAISNWPAMSTERSWNSPLYLLEQTLGGRRLVPVEVGRSYTDDGWGQKLITFGEFMNRYMLNDRPLTSNGYLAQHDLLSQIPPLRSDITIPDYCYTSPPPPPPNIKPPPAELEEPILNAWFGPKGTISPLHTDPYHNILAQVVGFKYVRLYAPSETPNLHPRSIEDNGVDMSNTSSIDLDHAIALFPEIGNAASSGGEEGKAEIDDAEMLRLRKEFEEEYPGFRDAEYVEGVLGPGECLYLPVGWWHYVKSLTPSFSVSFWWC</sequence>
<name>A0A9P4JC91_9PLEO</name>
<evidence type="ECO:0000313" key="3">
    <source>
        <dbReference type="EMBL" id="KAF2196615.1"/>
    </source>
</evidence>
<evidence type="ECO:0000313" key="4">
    <source>
        <dbReference type="Proteomes" id="UP000799536"/>
    </source>
</evidence>
<proteinExistence type="predicted"/>